<evidence type="ECO:0000256" key="6">
    <source>
        <dbReference type="ARBA" id="ARBA00022670"/>
    </source>
</evidence>
<dbReference type="GO" id="GO:0042597">
    <property type="term" value="C:periplasmic space"/>
    <property type="evidence" value="ECO:0007669"/>
    <property type="project" value="UniProtKB-SubCell"/>
</dbReference>
<dbReference type="EMBL" id="FNWO01000003">
    <property type="protein sequence ID" value="SEH30906.1"/>
    <property type="molecule type" value="Genomic_DNA"/>
</dbReference>
<keyword evidence="19" id="KW-1185">Reference proteome</keyword>
<dbReference type="InterPro" id="IPR009003">
    <property type="entry name" value="Peptidase_S1_PA"/>
</dbReference>
<dbReference type="InterPro" id="IPR001478">
    <property type="entry name" value="PDZ"/>
</dbReference>
<accession>A0A1H6H648</accession>
<dbReference type="InterPro" id="IPR036034">
    <property type="entry name" value="PDZ_sf"/>
</dbReference>
<dbReference type="FunFam" id="2.40.10.120:FF:000007">
    <property type="entry name" value="Periplasmic serine endoprotease DegP-like"/>
    <property type="match status" value="1"/>
</dbReference>
<dbReference type="GO" id="GO:0006508">
    <property type="term" value="P:proteolysis"/>
    <property type="evidence" value="ECO:0007669"/>
    <property type="project" value="UniProtKB-KW"/>
</dbReference>
<evidence type="ECO:0000256" key="16">
    <source>
        <dbReference type="SAM" id="MobiDB-lite"/>
    </source>
</evidence>
<feature type="region of interest" description="Disordered" evidence="16">
    <location>
        <begin position="395"/>
        <end position="418"/>
    </location>
</feature>
<evidence type="ECO:0000256" key="5">
    <source>
        <dbReference type="ARBA" id="ARBA00013958"/>
    </source>
</evidence>
<evidence type="ECO:0000256" key="4">
    <source>
        <dbReference type="ARBA" id="ARBA00013035"/>
    </source>
</evidence>
<keyword evidence="7" id="KW-0732">Signal</keyword>
<organism evidence="18 19">
    <name type="scientific">Magnetospirillum fulvum</name>
    <name type="common">Rhodospirillum fulvum</name>
    <dbReference type="NCBI Taxonomy" id="1082"/>
    <lineage>
        <taxon>Bacteria</taxon>
        <taxon>Pseudomonadati</taxon>
        <taxon>Pseudomonadota</taxon>
        <taxon>Alphaproteobacteria</taxon>
        <taxon>Rhodospirillales</taxon>
        <taxon>Rhodospirillaceae</taxon>
        <taxon>Magnetospirillum</taxon>
    </lineage>
</organism>
<feature type="active site" description="Charge relay system" evidence="14">
    <location>
        <position position="134"/>
    </location>
</feature>
<dbReference type="GO" id="GO:0004252">
    <property type="term" value="F:serine-type endopeptidase activity"/>
    <property type="evidence" value="ECO:0007669"/>
    <property type="project" value="InterPro"/>
</dbReference>
<feature type="binding site" evidence="15">
    <location>
        <position position="164"/>
    </location>
    <ligand>
        <name>substrate</name>
    </ligand>
</feature>
<evidence type="ECO:0000256" key="8">
    <source>
        <dbReference type="ARBA" id="ARBA00022737"/>
    </source>
</evidence>
<evidence type="ECO:0000256" key="1">
    <source>
        <dbReference type="ARBA" id="ARBA00001772"/>
    </source>
</evidence>
<keyword evidence="9" id="KW-0574">Periplasm</keyword>
<name>A0A1H6H648_MAGFU</name>
<dbReference type="PRINTS" id="PR00834">
    <property type="entry name" value="PROTEASES2C"/>
</dbReference>
<evidence type="ECO:0000256" key="11">
    <source>
        <dbReference type="ARBA" id="ARBA00022825"/>
    </source>
</evidence>
<feature type="binding site" evidence="15">
    <location>
        <begin position="237"/>
        <end position="239"/>
    </location>
    <ligand>
        <name>substrate</name>
    </ligand>
</feature>
<dbReference type="InterPro" id="IPR001940">
    <property type="entry name" value="Peptidase_S1C"/>
</dbReference>
<evidence type="ECO:0000256" key="13">
    <source>
        <dbReference type="ARBA" id="ARBA00032850"/>
    </source>
</evidence>
<gene>
    <name evidence="18" type="ORF">SAMN04244559_01016</name>
</gene>
<evidence type="ECO:0000256" key="14">
    <source>
        <dbReference type="PIRSR" id="PIRSR611782-1"/>
    </source>
</evidence>
<evidence type="ECO:0000256" key="15">
    <source>
        <dbReference type="PIRSR" id="PIRSR611782-2"/>
    </source>
</evidence>
<reference evidence="19" key="1">
    <citation type="submission" date="2016-10" db="EMBL/GenBank/DDBJ databases">
        <authorList>
            <person name="Varghese N."/>
            <person name="Submissions S."/>
        </authorList>
    </citation>
    <scope>NUCLEOTIDE SEQUENCE [LARGE SCALE GENOMIC DNA]</scope>
    <source>
        <strain evidence="19">DSM 13234</strain>
    </source>
</reference>
<comment type="similarity">
    <text evidence="3">Belongs to the peptidase S1C family.</text>
</comment>
<dbReference type="EC" id="3.4.21.107" evidence="4"/>
<dbReference type="Gene3D" id="2.40.10.120">
    <property type="match status" value="1"/>
</dbReference>
<evidence type="ECO:0000313" key="19">
    <source>
        <dbReference type="Proteomes" id="UP000182983"/>
    </source>
</evidence>
<dbReference type="SUPFAM" id="SSF50494">
    <property type="entry name" value="Trypsin-like serine proteases"/>
    <property type="match status" value="1"/>
</dbReference>
<dbReference type="RefSeq" id="WP_074766183.1">
    <property type="nucleotide sequence ID" value="NZ_FNWO01000003.1"/>
</dbReference>
<feature type="active site" description="Charge relay system" evidence="14">
    <location>
        <position position="239"/>
    </location>
</feature>
<dbReference type="Gene3D" id="2.30.42.10">
    <property type="match status" value="2"/>
</dbReference>
<dbReference type="CDD" id="cd10839">
    <property type="entry name" value="cpPDZ1_DegP-like"/>
    <property type="match status" value="1"/>
</dbReference>
<comment type="subcellular location">
    <subcellularLocation>
        <location evidence="2">Periplasm</location>
    </subcellularLocation>
</comment>
<dbReference type="Pfam" id="PF13365">
    <property type="entry name" value="Trypsin_2"/>
    <property type="match status" value="1"/>
</dbReference>
<dbReference type="SUPFAM" id="SSF50156">
    <property type="entry name" value="PDZ domain-like"/>
    <property type="match status" value="2"/>
</dbReference>
<evidence type="ECO:0000256" key="2">
    <source>
        <dbReference type="ARBA" id="ARBA00004418"/>
    </source>
</evidence>
<evidence type="ECO:0000256" key="7">
    <source>
        <dbReference type="ARBA" id="ARBA00022729"/>
    </source>
</evidence>
<keyword evidence="6 18" id="KW-0645">Protease</keyword>
<keyword evidence="10" id="KW-0378">Hydrolase</keyword>
<keyword evidence="11" id="KW-0720">Serine protease</keyword>
<feature type="active site" description="Charge relay system" evidence="14">
    <location>
        <position position="164"/>
    </location>
</feature>
<dbReference type="AlphaFoldDB" id="A0A1H6H648"/>
<evidence type="ECO:0000256" key="3">
    <source>
        <dbReference type="ARBA" id="ARBA00010541"/>
    </source>
</evidence>
<evidence type="ECO:0000256" key="12">
    <source>
        <dbReference type="ARBA" id="ARBA00023016"/>
    </source>
</evidence>
<evidence type="ECO:0000259" key="17">
    <source>
        <dbReference type="PROSITE" id="PS50106"/>
    </source>
</evidence>
<evidence type="ECO:0000256" key="9">
    <source>
        <dbReference type="ARBA" id="ARBA00022764"/>
    </source>
</evidence>
<dbReference type="PROSITE" id="PS50106">
    <property type="entry name" value="PDZ"/>
    <property type="match status" value="1"/>
</dbReference>
<dbReference type="Proteomes" id="UP000182983">
    <property type="component" value="Unassembled WGS sequence"/>
</dbReference>
<dbReference type="PANTHER" id="PTHR22939:SF130">
    <property type="entry name" value="PERIPLASMIC SERINE ENDOPROTEASE DEGP-LIKE-RELATED"/>
    <property type="match status" value="1"/>
</dbReference>
<proteinExistence type="inferred from homology"/>
<dbReference type="OrthoDB" id="9758917at2"/>
<evidence type="ECO:0000313" key="18">
    <source>
        <dbReference type="EMBL" id="SEH30906.1"/>
    </source>
</evidence>
<sequence>MFVHKKHDLARVGLSVRPAAPLSLVAAVLGLFVLLIPAATPAAGAPDSFANLAEKLLPSVVNISTTQTVRNPHGGMEMPQFPPGSPLEEFFRDFMERQQGGGQGGQADAPPRRANSLGSGFIIDPAGYIVTNNHVIADADEISVKLNDDSVFQATVVGRDPKVDLALLKIDPGKKVLSAVAFGNSDDARVGDWVLAIGNPFGFGGTVTAGIVSARARDINAGPYDDFIQTDAPINRGNSGGPMFNMKGEVIGINSAIISPSGGSIGIGFAIPAALAMPVIDDLRKSGKVRRGWLGVRIQSLDSDMAETMGLPDSHGALIASIDANGPGQKAGLKNGDVVLRFDGKDITEMRRLPRHVASTPIGKKVEIVVWRDGKKLTLNGTVGEMPEDPAEKLARTKGDNQKPAQPKEGSQVITGTGLTVSPVTPALRERFGLDEESTGIVVTDVKGDSLASEKGLRPGDMIIEADHKPIRLPQDLAKAVEDGRKAGSRSLLLRVENPQQLRYVALPLADAKGGRK</sequence>
<dbReference type="NCBIfam" id="TIGR02037">
    <property type="entry name" value="degP_htrA_DO"/>
    <property type="match status" value="1"/>
</dbReference>
<dbReference type="InterPro" id="IPR011782">
    <property type="entry name" value="Pept_S1C_Do"/>
</dbReference>
<dbReference type="SMART" id="SM00228">
    <property type="entry name" value="PDZ"/>
    <property type="match status" value="2"/>
</dbReference>
<keyword evidence="8" id="KW-0677">Repeat</keyword>
<dbReference type="PANTHER" id="PTHR22939">
    <property type="entry name" value="SERINE PROTEASE FAMILY S1C HTRA-RELATED"/>
    <property type="match status" value="1"/>
</dbReference>
<dbReference type="Pfam" id="PF13180">
    <property type="entry name" value="PDZ_2"/>
    <property type="match status" value="1"/>
</dbReference>
<comment type="catalytic activity">
    <reaction evidence="1">
        <text>Acts on substrates that are at least partially unfolded. The cleavage site P1 residue is normally between a pair of hydrophobic residues, such as Val-|-Val.</text>
        <dbReference type="EC" id="3.4.21.107"/>
    </reaction>
</comment>
<feature type="binding site" evidence="15">
    <location>
        <position position="134"/>
    </location>
    <ligand>
        <name>substrate</name>
    </ligand>
</feature>
<protein>
    <recommendedName>
        <fullName evidence="5">Probable periplasmic serine endoprotease DegP-like</fullName>
        <ecNumber evidence="4">3.4.21.107</ecNumber>
    </recommendedName>
    <alternativeName>
        <fullName evidence="13">Protease Do</fullName>
    </alternativeName>
</protein>
<evidence type="ECO:0000256" key="10">
    <source>
        <dbReference type="ARBA" id="ARBA00022801"/>
    </source>
</evidence>
<feature type="domain" description="PDZ" evidence="17">
    <location>
        <begin position="288"/>
        <end position="350"/>
    </location>
</feature>
<keyword evidence="12" id="KW-0346">Stress response</keyword>